<evidence type="ECO:0000256" key="4">
    <source>
        <dbReference type="SAM" id="MobiDB-lite"/>
    </source>
</evidence>
<dbReference type="SUPFAM" id="SSF54695">
    <property type="entry name" value="POZ domain"/>
    <property type="match status" value="1"/>
</dbReference>
<keyword evidence="2 3" id="KW-0040">ANK repeat</keyword>
<dbReference type="Proteomes" id="UP000258309">
    <property type="component" value="Unassembled WGS sequence"/>
</dbReference>
<evidence type="ECO:0000256" key="3">
    <source>
        <dbReference type="PROSITE-ProRule" id="PRU00023"/>
    </source>
</evidence>
<dbReference type="STRING" id="5539.A0A3E2H6A9"/>
<evidence type="ECO:0000259" key="5">
    <source>
        <dbReference type="PROSITE" id="PS50097"/>
    </source>
</evidence>
<comment type="caution">
    <text evidence="6">The sequence shown here is derived from an EMBL/GenBank/DDBJ whole genome shotgun (WGS) entry which is preliminary data.</text>
</comment>
<feature type="domain" description="BTB" evidence="5">
    <location>
        <begin position="486"/>
        <end position="552"/>
    </location>
</feature>
<dbReference type="EMBL" id="NCSJ02000146">
    <property type="protein sequence ID" value="RFU28918.1"/>
    <property type="molecule type" value="Genomic_DNA"/>
</dbReference>
<dbReference type="InterPro" id="IPR011333">
    <property type="entry name" value="SKP1/BTB/POZ_sf"/>
</dbReference>
<feature type="repeat" description="ANK" evidence="3">
    <location>
        <begin position="91"/>
        <end position="123"/>
    </location>
</feature>
<dbReference type="AlphaFoldDB" id="A0A3E2H6A9"/>
<dbReference type="PANTHER" id="PTHR24198:SF165">
    <property type="entry name" value="ANKYRIN REPEAT-CONTAINING PROTEIN-RELATED"/>
    <property type="match status" value="1"/>
</dbReference>
<protein>
    <recommendedName>
        <fullName evidence="5">BTB domain-containing protein</fullName>
    </recommendedName>
</protein>
<keyword evidence="1" id="KW-0677">Repeat</keyword>
<feature type="repeat" description="ANK" evidence="3">
    <location>
        <begin position="124"/>
        <end position="145"/>
    </location>
</feature>
<dbReference type="InterPro" id="IPR036770">
    <property type="entry name" value="Ankyrin_rpt-contain_sf"/>
</dbReference>
<dbReference type="PROSITE" id="PS50297">
    <property type="entry name" value="ANK_REP_REGION"/>
    <property type="match status" value="2"/>
</dbReference>
<dbReference type="SMART" id="SM00248">
    <property type="entry name" value="ANK"/>
    <property type="match status" value="3"/>
</dbReference>
<proteinExistence type="predicted"/>
<dbReference type="Gene3D" id="3.30.710.10">
    <property type="entry name" value="Potassium Channel Kv1.1, Chain A"/>
    <property type="match status" value="1"/>
</dbReference>
<dbReference type="InterPro" id="IPR002110">
    <property type="entry name" value="Ankyrin_rpt"/>
</dbReference>
<evidence type="ECO:0000313" key="7">
    <source>
        <dbReference type="Proteomes" id="UP000258309"/>
    </source>
</evidence>
<evidence type="ECO:0000256" key="2">
    <source>
        <dbReference type="ARBA" id="ARBA00023043"/>
    </source>
</evidence>
<accession>A0A3E2H6A9</accession>
<dbReference type="PROSITE" id="PS50097">
    <property type="entry name" value="BTB"/>
    <property type="match status" value="1"/>
</dbReference>
<dbReference type="PROSITE" id="PS50088">
    <property type="entry name" value="ANK_REPEAT"/>
    <property type="match status" value="2"/>
</dbReference>
<dbReference type="Gene3D" id="1.25.40.20">
    <property type="entry name" value="Ankyrin repeat-containing domain"/>
    <property type="match status" value="2"/>
</dbReference>
<keyword evidence="7" id="KW-1185">Reference proteome</keyword>
<dbReference type="PANTHER" id="PTHR24198">
    <property type="entry name" value="ANKYRIN REPEAT AND PROTEIN KINASE DOMAIN-CONTAINING PROTEIN"/>
    <property type="match status" value="1"/>
</dbReference>
<dbReference type="OrthoDB" id="9997739at2759"/>
<feature type="non-terminal residue" evidence="6">
    <location>
        <position position="823"/>
    </location>
</feature>
<dbReference type="InterPro" id="IPR000210">
    <property type="entry name" value="BTB/POZ_dom"/>
</dbReference>
<dbReference type="SUPFAM" id="SSF48403">
    <property type="entry name" value="Ankyrin repeat"/>
    <property type="match status" value="1"/>
</dbReference>
<gene>
    <name evidence="6" type="ORF">B7463_g7437</name>
</gene>
<organism evidence="6 7">
    <name type="scientific">Scytalidium lignicola</name>
    <name type="common">Hyphomycete</name>
    <dbReference type="NCBI Taxonomy" id="5539"/>
    <lineage>
        <taxon>Eukaryota</taxon>
        <taxon>Fungi</taxon>
        <taxon>Dikarya</taxon>
        <taxon>Ascomycota</taxon>
        <taxon>Pezizomycotina</taxon>
        <taxon>Leotiomycetes</taxon>
        <taxon>Leotiomycetes incertae sedis</taxon>
        <taxon>Scytalidium</taxon>
    </lineage>
</organism>
<feature type="region of interest" description="Disordered" evidence="4">
    <location>
        <begin position="568"/>
        <end position="591"/>
    </location>
</feature>
<sequence length="823" mass="92248">MPINEKQPKGLLIDQPTNSRDFQKVQGDSSLHNYNSNEPQIFDLQSLSIPPIADKNEGLPNSSIDMDPYYQHTIRYINIPHIIGLAYYPIPQSTTIHYAVANGTLEQVERLIASGVQIDSRDEDNKTPLHIAVLKGRAHIVEALIIKLLYNTSGIQSPTGISIAREVFPLFLEKVGGVIEGAAFAQPYLDPESKSSRAVTFSCLFHFLLAGANPKELVRGMPLLNFCLRYMVFHEEPSLWLVDHLLKTANVNSADSDGNFPLHSLLLNNSYHTSRDSKFEFLDLLICNMTISVDQPNNEGEYPLELLLRATAGEDYMSSITLQCVQRLVDSGAKPTRLTSSGRTVFDFLWPAVKPGLPVFTDLLDILLRGDVINQTTEDDKKTTAPWAFLWRDAWKPDSWLEAKQEMKTLHGCSSTPPHRPFYECTFRLIAEKHLQARGCGAVNWYLCVQALALDTGTYSLNWNSIILAKVWAIQLAAAYSILLSRPITFLVGVDEVSFLVHEAALVHQSLALAGRLGSRSNESIIVWRDVEQETFTRFIQFAYTGDYSVPTMIVQEETSNGIFIEPPHVMESAPSPELEPPSTPNGDTASPIDYGFGWVSARKKKNRSRPKLIYPDSEPDPSSPPKPIDIFAEPPIEPPANEIEGDSPYPYPYLSPTKKKGLKLKMKRSINFPKSFSSLSYSILRPRNNFENTCDPRVETGSDENIGEVLRLHASLYILAYRWEVETLKTLSLLKLHQTLGMLRLDASKVQHMVDLVQYVYSDGSTVDLAKGIDDLRLLICLYIADNSQLTSENEGFTTLLEEGGAFPRDLWRLTASRISQE</sequence>
<feature type="non-terminal residue" evidence="6">
    <location>
        <position position="1"/>
    </location>
</feature>
<evidence type="ECO:0000256" key="1">
    <source>
        <dbReference type="ARBA" id="ARBA00022737"/>
    </source>
</evidence>
<reference evidence="6 7" key="1">
    <citation type="submission" date="2018-05" db="EMBL/GenBank/DDBJ databases">
        <title>Draft genome sequence of Scytalidium lignicola DSM 105466, a ubiquitous saprotrophic fungus.</title>
        <authorList>
            <person name="Buettner E."/>
            <person name="Gebauer A.M."/>
            <person name="Hofrichter M."/>
            <person name="Liers C."/>
            <person name="Kellner H."/>
        </authorList>
    </citation>
    <scope>NUCLEOTIDE SEQUENCE [LARGE SCALE GENOMIC DNA]</scope>
    <source>
        <strain evidence="6 7">DSM 105466</strain>
    </source>
</reference>
<name>A0A3E2H6A9_SCYLI</name>
<evidence type="ECO:0000313" key="6">
    <source>
        <dbReference type="EMBL" id="RFU28918.1"/>
    </source>
</evidence>
<dbReference type="Pfam" id="PF13637">
    <property type="entry name" value="Ank_4"/>
    <property type="match status" value="1"/>
</dbReference>